<evidence type="ECO:0000259" key="1">
    <source>
        <dbReference type="SMART" id="SM00331"/>
    </source>
</evidence>
<dbReference type="Proteomes" id="UP000282438">
    <property type="component" value="Chromosome"/>
</dbReference>
<dbReference type="Pfam" id="PF07228">
    <property type="entry name" value="SpoIIE"/>
    <property type="match status" value="1"/>
</dbReference>
<dbReference type="AlphaFoldDB" id="A0A3S8ZSK4"/>
<name>A0A3S8ZSK4_9NEIS</name>
<dbReference type="Gene3D" id="3.60.40.10">
    <property type="entry name" value="PPM-type phosphatase domain"/>
    <property type="match status" value="1"/>
</dbReference>
<dbReference type="InterPro" id="IPR036457">
    <property type="entry name" value="PPM-type-like_dom_sf"/>
</dbReference>
<dbReference type="KEGG" id="iod:EJO50_08060"/>
<dbReference type="InterPro" id="IPR039248">
    <property type="entry name" value="Ptase_RsbX"/>
</dbReference>
<dbReference type="RefSeq" id="WP_125973141.1">
    <property type="nucleotide sequence ID" value="NZ_CP034433.1"/>
</dbReference>
<feature type="domain" description="PPM-type phosphatase" evidence="1">
    <location>
        <begin position="9"/>
        <end position="190"/>
    </location>
</feature>
<evidence type="ECO:0000313" key="2">
    <source>
        <dbReference type="EMBL" id="AZN36449.1"/>
    </source>
</evidence>
<keyword evidence="3" id="KW-1185">Reference proteome</keyword>
<dbReference type="PANTHER" id="PTHR35801">
    <property type="entry name" value="PHOSPHOSERINE PHOSPHATASE RSBX"/>
    <property type="match status" value="1"/>
</dbReference>
<proteinExistence type="predicted"/>
<protein>
    <submittedName>
        <fullName evidence="2">Serine/threonine protein phosphatase</fullName>
    </submittedName>
</protein>
<gene>
    <name evidence="2" type="ORF">EJO50_08060</name>
</gene>
<dbReference type="SUPFAM" id="SSF81606">
    <property type="entry name" value="PP2C-like"/>
    <property type="match status" value="1"/>
</dbReference>
<dbReference type="InterPro" id="IPR001932">
    <property type="entry name" value="PPM-type_phosphatase-like_dom"/>
</dbReference>
<dbReference type="EMBL" id="CP034433">
    <property type="protein sequence ID" value="AZN36449.1"/>
    <property type="molecule type" value="Genomic_DNA"/>
</dbReference>
<reference evidence="2 3" key="1">
    <citation type="submission" date="2018-12" db="EMBL/GenBank/DDBJ databases">
        <title>Complete genome sequence of Iodobacter sp. H11R3.</title>
        <authorList>
            <person name="Bae J.-W."/>
        </authorList>
    </citation>
    <scope>NUCLEOTIDE SEQUENCE [LARGE SCALE GENOMIC DNA]</scope>
    <source>
        <strain evidence="2 3">H11R3</strain>
    </source>
</reference>
<sequence length="192" mass="21321">MHFEYARCLRPCFGEVVCGDGTFIKQVEHGVLVGILDVLGHGPEAHELARLCEQWLEENSSEDIGWMLKSLHEHIRGSRGTAITMAFLGNDGQAQCITIGNTVMRKLGKDCFTFPAQAGTLGIILRSIRIETFSFKSDDVFVFATDGIQEHIAANDILLERRNTLNQMVANLLSRFGKLYDDATCLAIKCTL</sequence>
<dbReference type="SMART" id="SM00331">
    <property type="entry name" value="PP2C_SIG"/>
    <property type="match status" value="1"/>
</dbReference>
<accession>A0A3S8ZSK4</accession>
<dbReference type="OrthoDB" id="479131at2"/>
<organism evidence="2 3">
    <name type="scientific">Iodobacter ciconiae</name>
    <dbReference type="NCBI Taxonomy" id="2496266"/>
    <lineage>
        <taxon>Bacteria</taxon>
        <taxon>Pseudomonadati</taxon>
        <taxon>Pseudomonadota</taxon>
        <taxon>Betaproteobacteria</taxon>
        <taxon>Neisseriales</taxon>
        <taxon>Chitinibacteraceae</taxon>
        <taxon>Iodobacter</taxon>
    </lineage>
</organism>
<evidence type="ECO:0000313" key="3">
    <source>
        <dbReference type="Proteomes" id="UP000282438"/>
    </source>
</evidence>
<dbReference type="PANTHER" id="PTHR35801:SF1">
    <property type="entry name" value="PHOSPHOSERINE PHOSPHATASE RSBX"/>
    <property type="match status" value="1"/>
</dbReference>